<dbReference type="RefSeq" id="WP_345447160.1">
    <property type="nucleotide sequence ID" value="NZ_BAABQU010000059.1"/>
</dbReference>
<dbReference type="EMBL" id="BAABQU010000059">
    <property type="protein sequence ID" value="GAA5441593.1"/>
    <property type="molecule type" value="Genomic_DNA"/>
</dbReference>
<gene>
    <name evidence="2" type="ORF">Dcae01_03131</name>
</gene>
<evidence type="ECO:0000313" key="3">
    <source>
        <dbReference type="Proteomes" id="UP001423409"/>
    </source>
</evidence>
<dbReference type="PANTHER" id="PTHR38463">
    <property type="entry name" value="STRESS RESPONSE PROTEIN YSNF"/>
    <property type="match status" value="1"/>
</dbReference>
<protein>
    <recommendedName>
        <fullName evidence="1">DUF2382 domain-containing protein</fullName>
    </recommendedName>
</protein>
<organism evidence="2 3">
    <name type="scientific">Deinococcus caeni</name>
    <dbReference type="NCBI Taxonomy" id="569127"/>
    <lineage>
        <taxon>Bacteria</taxon>
        <taxon>Thermotogati</taxon>
        <taxon>Deinococcota</taxon>
        <taxon>Deinococci</taxon>
        <taxon>Deinococcales</taxon>
        <taxon>Deinococcaceae</taxon>
        <taxon>Deinococcus</taxon>
    </lineage>
</organism>
<keyword evidence="3" id="KW-1185">Reference proteome</keyword>
<evidence type="ECO:0000259" key="1">
    <source>
        <dbReference type="Pfam" id="PF09557"/>
    </source>
</evidence>
<name>A0ABP9UH85_9DEIO</name>
<reference evidence="2 3" key="1">
    <citation type="submission" date="2024-02" db="EMBL/GenBank/DDBJ databases">
        <title>Deinococcus caeni NBRC 101312.</title>
        <authorList>
            <person name="Ichikawa N."/>
            <person name="Katano-Makiyama Y."/>
            <person name="Hidaka K."/>
        </authorList>
    </citation>
    <scope>NUCLEOTIDE SEQUENCE [LARGE SCALE GENOMIC DNA]</scope>
    <source>
        <strain evidence="2 3">NBRC 101312</strain>
    </source>
</reference>
<feature type="domain" description="DUF2382" evidence="1">
    <location>
        <begin position="19"/>
        <end position="129"/>
    </location>
</feature>
<dbReference type="PANTHER" id="PTHR38463:SF1">
    <property type="entry name" value="STRESS RESPONSE PROTEIN YSNF"/>
    <property type="match status" value="1"/>
</dbReference>
<accession>A0ABP9UH85</accession>
<dbReference type="Pfam" id="PF09557">
    <property type="entry name" value="DUF2382"/>
    <property type="match status" value="1"/>
</dbReference>
<dbReference type="InterPro" id="IPR019060">
    <property type="entry name" value="DUF2382"/>
</dbReference>
<dbReference type="InterPro" id="IPR052967">
    <property type="entry name" value="Stress_Response_Assoc"/>
</dbReference>
<dbReference type="Proteomes" id="UP001423409">
    <property type="component" value="Unassembled WGS sequence"/>
</dbReference>
<evidence type="ECO:0000313" key="2">
    <source>
        <dbReference type="EMBL" id="GAA5441593.1"/>
    </source>
</evidence>
<sequence>MTDDQYTQDRTALRLVTRLDLLEERASVQVTRESVGEVALRRVVREEEVLMPVTLTREFLELTVRRGGGQVILDGEPLEAGRTYEVLLSEERAQIVKTVHATQQVEVFKRTRTEQFQQSVTLGREVLEVTGRTDLVTERPVVLGIDTSGPLQEPDPT</sequence>
<comment type="caution">
    <text evidence="2">The sequence shown here is derived from an EMBL/GenBank/DDBJ whole genome shotgun (WGS) entry which is preliminary data.</text>
</comment>
<proteinExistence type="predicted"/>